<sequence>MTSSLSIIGREHLQILLKLTQQILEVSQKAFTSKEESVQDLSETIQSLRVLFHKHLDALRKIFQSIKELRSNQKQEEDPEVREQLKKEIVQLRKKTNFLNESLSNLVYDIRTIQGSLDTLTVNNKN</sequence>
<dbReference type="Proteomes" id="UP001146793">
    <property type="component" value="Unassembled WGS sequence"/>
</dbReference>
<organism evidence="1 2">
    <name type="scientific">Anaeramoeba flamelloides</name>
    <dbReference type="NCBI Taxonomy" id="1746091"/>
    <lineage>
        <taxon>Eukaryota</taxon>
        <taxon>Metamonada</taxon>
        <taxon>Anaeramoebidae</taxon>
        <taxon>Anaeramoeba</taxon>
    </lineage>
</organism>
<evidence type="ECO:0000313" key="1">
    <source>
        <dbReference type="EMBL" id="KAJ3440268.1"/>
    </source>
</evidence>
<dbReference type="Gene3D" id="6.10.140.1950">
    <property type="match status" value="1"/>
</dbReference>
<reference evidence="1" key="1">
    <citation type="submission" date="2022-08" db="EMBL/GenBank/DDBJ databases">
        <title>Novel sulphate-reducing endosymbionts in the free-living metamonad Anaeramoeba.</title>
        <authorList>
            <person name="Jerlstrom-Hultqvist J."/>
            <person name="Cepicka I."/>
            <person name="Gallot-Lavallee L."/>
            <person name="Salas-Leiva D."/>
            <person name="Curtis B.A."/>
            <person name="Zahonova K."/>
            <person name="Pipaliya S."/>
            <person name="Dacks J."/>
            <person name="Roger A.J."/>
        </authorList>
    </citation>
    <scope>NUCLEOTIDE SEQUENCE</scope>
    <source>
        <strain evidence="1">Busselton2</strain>
    </source>
</reference>
<gene>
    <name evidence="1" type="ORF">M0812_16325</name>
</gene>
<protein>
    <submittedName>
        <fullName evidence="1">Phospholipase c-beta-2-related</fullName>
    </submittedName>
</protein>
<comment type="caution">
    <text evidence="1">The sequence shown here is derived from an EMBL/GenBank/DDBJ whole genome shotgun (WGS) entry which is preliminary data.</text>
</comment>
<accession>A0AAV7ZIZ4</accession>
<proteinExistence type="predicted"/>
<dbReference type="EMBL" id="JANTQA010000032">
    <property type="protein sequence ID" value="KAJ3440268.1"/>
    <property type="molecule type" value="Genomic_DNA"/>
</dbReference>
<dbReference type="AlphaFoldDB" id="A0AAV7ZIZ4"/>
<name>A0AAV7ZIZ4_9EUKA</name>
<evidence type="ECO:0000313" key="2">
    <source>
        <dbReference type="Proteomes" id="UP001146793"/>
    </source>
</evidence>